<dbReference type="Proteomes" id="UP001499974">
    <property type="component" value="Unassembled WGS sequence"/>
</dbReference>
<comment type="caution">
    <text evidence="1">The sequence shown here is derived from an EMBL/GenBank/DDBJ whole genome shotgun (WGS) entry which is preliminary data.</text>
</comment>
<dbReference type="EMBL" id="BAABKM010000002">
    <property type="protein sequence ID" value="GAA4699578.1"/>
    <property type="molecule type" value="Genomic_DNA"/>
</dbReference>
<evidence type="ECO:0008006" key="3">
    <source>
        <dbReference type="Google" id="ProtNLM"/>
    </source>
</evidence>
<organism evidence="1 2">
    <name type="scientific">Nocardioides conyzicola</name>
    <dbReference type="NCBI Taxonomy" id="1651781"/>
    <lineage>
        <taxon>Bacteria</taxon>
        <taxon>Bacillati</taxon>
        <taxon>Actinomycetota</taxon>
        <taxon>Actinomycetes</taxon>
        <taxon>Propionibacteriales</taxon>
        <taxon>Nocardioidaceae</taxon>
        <taxon>Nocardioides</taxon>
    </lineage>
</organism>
<reference evidence="2" key="1">
    <citation type="journal article" date="2019" name="Int. J. Syst. Evol. Microbiol.">
        <title>The Global Catalogue of Microorganisms (GCM) 10K type strain sequencing project: providing services to taxonomists for standard genome sequencing and annotation.</title>
        <authorList>
            <consortium name="The Broad Institute Genomics Platform"/>
            <consortium name="The Broad Institute Genome Sequencing Center for Infectious Disease"/>
            <person name="Wu L."/>
            <person name="Ma J."/>
        </authorList>
    </citation>
    <scope>NUCLEOTIDE SEQUENCE [LARGE SCALE GENOMIC DNA]</scope>
    <source>
        <strain evidence="2">JCM 18531</strain>
    </source>
</reference>
<protein>
    <recommendedName>
        <fullName evidence="3">Transposase DDE domain-containing protein</fullName>
    </recommendedName>
</protein>
<evidence type="ECO:0000313" key="1">
    <source>
        <dbReference type="EMBL" id="GAA4699578.1"/>
    </source>
</evidence>
<accession>A0ABP8X3G5</accession>
<name>A0ABP8X3G5_9ACTN</name>
<proteinExistence type="predicted"/>
<gene>
    <name evidence="1" type="ORF">GCM10023349_14870</name>
</gene>
<sequence>MTSGPGAGLGWGASTGFAERARSNCRGYRHCDLDTRMGTDPKRTTSDRNLKFVLEGLLLAQPGTARPN</sequence>
<evidence type="ECO:0000313" key="2">
    <source>
        <dbReference type="Proteomes" id="UP001499974"/>
    </source>
</evidence>
<keyword evidence="2" id="KW-1185">Reference proteome</keyword>